<feature type="compositionally biased region" description="Basic residues" evidence="1">
    <location>
        <begin position="10"/>
        <end position="20"/>
    </location>
</feature>
<feature type="region of interest" description="Disordered" evidence="1">
    <location>
        <begin position="699"/>
        <end position="747"/>
    </location>
</feature>
<feature type="compositionally biased region" description="Acidic residues" evidence="1">
    <location>
        <begin position="491"/>
        <end position="504"/>
    </location>
</feature>
<feature type="region of interest" description="Disordered" evidence="1">
    <location>
        <begin position="1135"/>
        <end position="1188"/>
    </location>
</feature>
<comment type="caution">
    <text evidence="2">The sequence shown here is derived from an EMBL/GenBank/DDBJ whole genome shotgun (WGS) entry which is preliminary data.</text>
</comment>
<accession>A0A9P5Y105</accession>
<dbReference type="Proteomes" id="UP000807353">
    <property type="component" value="Unassembled WGS sequence"/>
</dbReference>
<name>A0A9P5Y105_9AGAR</name>
<feature type="compositionally biased region" description="Basic residues" evidence="1">
    <location>
        <begin position="1175"/>
        <end position="1188"/>
    </location>
</feature>
<feature type="compositionally biased region" description="Basic and acidic residues" evidence="1">
    <location>
        <begin position="925"/>
        <end position="941"/>
    </location>
</feature>
<feature type="compositionally biased region" description="Polar residues" evidence="1">
    <location>
        <begin position="1026"/>
        <end position="1044"/>
    </location>
</feature>
<feature type="region of interest" description="Disordered" evidence="1">
    <location>
        <begin position="1"/>
        <end position="28"/>
    </location>
</feature>
<feature type="compositionally biased region" description="Basic residues" evidence="1">
    <location>
        <begin position="78"/>
        <end position="87"/>
    </location>
</feature>
<feature type="compositionally biased region" description="Polar residues" evidence="1">
    <location>
        <begin position="949"/>
        <end position="964"/>
    </location>
</feature>
<feature type="compositionally biased region" description="Low complexity" evidence="1">
    <location>
        <begin position="1163"/>
        <end position="1174"/>
    </location>
</feature>
<feature type="region of interest" description="Disordered" evidence="1">
    <location>
        <begin position="63"/>
        <end position="186"/>
    </location>
</feature>
<dbReference type="AlphaFoldDB" id="A0A9P5Y105"/>
<feature type="region of interest" description="Disordered" evidence="1">
    <location>
        <begin position="624"/>
        <end position="656"/>
    </location>
</feature>
<feature type="compositionally biased region" description="Low complexity" evidence="1">
    <location>
        <begin position="965"/>
        <end position="986"/>
    </location>
</feature>
<feature type="compositionally biased region" description="Polar residues" evidence="1">
    <location>
        <begin position="884"/>
        <end position="893"/>
    </location>
</feature>
<feature type="region of interest" description="Disordered" evidence="1">
    <location>
        <begin position="409"/>
        <end position="437"/>
    </location>
</feature>
<feature type="region of interest" description="Disordered" evidence="1">
    <location>
        <begin position="455"/>
        <end position="509"/>
    </location>
</feature>
<reference evidence="2" key="1">
    <citation type="submission" date="2020-11" db="EMBL/GenBank/DDBJ databases">
        <authorList>
            <consortium name="DOE Joint Genome Institute"/>
            <person name="Ahrendt S."/>
            <person name="Riley R."/>
            <person name="Andreopoulos W."/>
            <person name="Labutti K."/>
            <person name="Pangilinan J."/>
            <person name="Ruiz-Duenas F.J."/>
            <person name="Barrasa J.M."/>
            <person name="Sanchez-Garcia M."/>
            <person name="Camarero S."/>
            <person name="Miyauchi S."/>
            <person name="Serrano A."/>
            <person name="Linde D."/>
            <person name="Babiker R."/>
            <person name="Drula E."/>
            <person name="Ayuso-Fernandez I."/>
            <person name="Pacheco R."/>
            <person name="Padilla G."/>
            <person name="Ferreira P."/>
            <person name="Barriuso J."/>
            <person name="Kellner H."/>
            <person name="Castanera R."/>
            <person name="Alfaro M."/>
            <person name="Ramirez L."/>
            <person name="Pisabarro A.G."/>
            <person name="Kuo A."/>
            <person name="Tritt A."/>
            <person name="Lipzen A."/>
            <person name="He G."/>
            <person name="Yan M."/>
            <person name="Ng V."/>
            <person name="Cullen D."/>
            <person name="Martin F."/>
            <person name="Rosso M.-N."/>
            <person name="Henrissat B."/>
            <person name="Hibbett D."/>
            <person name="Martinez A.T."/>
            <person name="Grigoriev I.V."/>
        </authorList>
    </citation>
    <scope>NUCLEOTIDE SEQUENCE</scope>
    <source>
        <strain evidence="2">CBS 247.69</strain>
    </source>
</reference>
<evidence type="ECO:0000313" key="3">
    <source>
        <dbReference type="Proteomes" id="UP000807353"/>
    </source>
</evidence>
<feature type="compositionally biased region" description="Low complexity" evidence="1">
    <location>
        <begin position="1045"/>
        <end position="1056"/>
    </location>
</feature>
<protein>
    <submittedName>
        <fullName evidence="2">Uncharacterized protein</fullName>
    </submittedName>
</protein>
<feature type="compositionally biased region" description="Pro residues" evidence="1">
    <location>
        <begin position="902"/>
        <end position="912"/>
    </location>
</feature>
<sequence length="1188" mass="125951">MASSSSQPGQRRKPLKKRQPLARTNSSLLGTIKNLVTAPLAWFANTDEFEDTKDLKGKRRRLVTAQADSTGEEDNRSSRNKRLRVHSPPRDHQPAPQLPFGRSYGYLDPPGAAFPQDYQSNIFNQSNSTRSTSAFTPASTYESFPNFNPVRASNISRTMSIDPPSRPTSRSSTFASIPMPINRDNSVDSSMKALSLRRDLSMPPLSGRPSFRLRTSMTPVPQTHREVSEPPSINTLVSNPMFIRGPPQIESHHSGLSRKASVTLGSLVESVRSTRSPSRQHSSLLFGSGPDPSSYNVAHQENPAEKALHELEIYRTPLVPTRLRSSNPLSGPGPSVDLFKPRRGTHLVLMQDNTRMNRLGRKVSGKKEAHLVNETKPYAGEGGMKKLLARRKMEVEDVEEVKEDKLVNAKPLVQHNGDGMEDGEKESNSTSEHIPLPLPPLAKSDWLLTASGLSTLPASTTSSSLRVGRNKRAHIARPTTRPMKTKFSAAYEDDDPMDDEGDQEDERRKERAMLDEAAKRAPLFEIPQGFTFAKVAEPIQHGTIDAKEPPIASLPFSFSKPTPAPPTQGPSPASEDALNVTVSQLAPVPPEPMTSSVSTNGNGVPNFFATSSVFTKPLDVPQPPPFTLTVSQPEPVKDSENPLWEGENDNKKLDTPIPSSGLFSEFGVVKNGVADSNIQSLSAPLPALSLNPEPTPTTSIPSFFGSNTKDDTHSVSRESSIIPVDQGHSFPQPPTIPSSISSTTPKPVPLFDSGPMNPATSSEISKPVITFNSDAPRVAAPPISFSLSQPVEPTTSAVETPKSLFGGPVSAGPIEAPKSNFGGGFSFGIKGKESKPANMPFSFGAPNTPPVEPKKDQPFSFGPLPAIPTPLVAPATMAFSFSNTSSANDTGNKPFSFGTPAVIPPTDRPSTPPKNQDQECSMEESPTRDIQPVHESNKPPDRPTAGFSFGSNTSGSIFGNQPVGSASMTSSSPFSFSTTSSSNPFAKGDKTDDNKPFGGFRQTLAPASSAPGFTFGQNKPADNGDSARSSTPGSFGFNGSTPLSTTGPGPAFAFGGSANNSASTLFGQVTQAPSSTPSSPSTFNQPSPFSFSAPLPPVNASFTFGSQPASPAGGNSTLSLPQSTTPGTFGVSGFGQAQPSSPFGVPTSVAPAPSSGGGTLFTIGAPPSAPAGARAIRKLPNRRGGTKR</sequence>
<gene>
    <name evidence="2" type="ORF">BDZ94DRAFT_1312456</name>
</gene>
<keyword evidence="3" id="KW-1185">Reference proteome</keyword>
<feature type="compositionally biased region" description="Low complexity" evidence="1">
    <location>
        <begin position="455"/>
        <end position="465"/>
    </location>
</feature>
<feature type="compositionally biased region" description="Polar residues" evidence="1">
    <location>
        <begin position="117"/>
        <end position="159"/>
    </location>
</feature>
<organism evidence="2 3">
    <name type="scientific">Collybia nuda</name>
    <dbReference type="NCBI Taxonomy" id="64659"/>
    <lineage>
        <taxon>Eukaryota</taxon>
        <taxon>Fungi</taxon>
        <taxon>Dikarya</taxon>
        <taxon>Basidiomycota</taxon>
        <taxon>Agaricomycotina</taxon>
        <taxon>Agaricomycetes</taxon>
        <taxon>Agaricomycetidae</taxon>
        <taxon>Agaricales</taxon>
        <taxon>Tricholomatineae</taxon>
        <taxon>Clitocybaceae</taxon>
        <taxon>Collybia</taxon>
    </lineage>
</organism>
<dbReference type="OrthoDB" id="3230904at2759"/>
<evidence type="ECO:0000256" key="1">
    <source>
        <dbReference type="SAM" id="MobiDB-lite"/>
    </source>
</evidence>
<evidence type="ECO:0000313" key="2">
    <source>
        <dbReference type="EMBL" id="KAF9459346.1"/>
    </source>
</evidence>
<dbReference type="EMBL" id="MU150318">
    <property type="protein sequence ID" value="KAF9459346.1"/>
    <property type="molecule type" value="Genomic_DNA"/>
</dbReference>
<feature type="region of interest" description="Disordered" evidence="1">
    <location>
        <begin position="884"/>
        <end position="1056"/>
    </location>
</feature>
<proteinExistence type="predicted"/>